<keyword evidence="2" id="KW-1185">Reference proteome</keyword>
<dbReference type="EMBL" id="LVVM01004163">
    <property type="protein sequence ID" value="OJA13428.1"/>
    <property type="molecule type" value="Genomic_DNA"/>
</dbReference>
<protein>
    <submittedName>
        <fullName evidence="1">Uncharacterized protein</fullName>
    </submittedName>
</protein>
<accession>A0A1J8QNU5</accession>
<dbReference type="AlphaFoldDB" id="A0A1J8QNU5"/>
<name>A0A1J8QNU5_9AGAM</name>
<evidence type="ECO:0000313" key="2">
    <source>
        <dbReference type="Proteomes" id="UP000183567"/>
    </source>
</evidence>
<organism evidence="1 2">
    <name type="scientific">Rhizopogon vesiculosus</name>
    <dbReference type="NCBI Taxonomy" id="180088"/>
    <lineage>
        <taxon>Eukaryota</taxon>
        <taxon>Fungi</taxon>
        <taxon>Dikarya</taxon>
        <taxon>Basidiomycota</taxon>
        <taxon>Agaricomycotina</taxon>
        <taxon>Agaricomycetes</taxon>
        <taxon>Agaricomycetidae</taxon>
        <taxon>Boletales</taxon>
        <taxon>Suillineae</taxon>
        <taxon>Rhizopogonaceae</taxon>
        <taxon>Rhizopogon</taxon>
    </lineage>
</organism>
<gene>
    <name evidence="1" type="ORF">AZE42_13163</name>
</gene>
<dbReference type="Proteomes" id="UP000183567">
    <property type="component" value="Unassembled WGS sequence"/>
</dbReference>
<comment type="caution">
    <text evidence="1">The sequence shown here is derived from an EMBL/GenBank/DDBJ whole genome shotgun (WGS) entry which is preliminary data.</text>
</comment>
<evidence type="ECO:0000313" key="1">
    <source>
        <dbReference type="EMBL" id="OJA13428.1"/>
    </source>
</evidence>
<proteinExistence type="predicted"/>
<reference evidence="1 2" key="1">
    <citation type="submission" date="2016-03" db="EMBL/GenBank/DDBJ databases">
        <title>Comparative genomics of the ectomycorrhizal sister species Rhizopogon vinicolor and Rhizopogon vesiculosus (Basidiomycota: Boletales) reveals a divergence of the mating type B locus.</title>
        <authorList>
            <person name="Mujic A.B."/>
            <person name="Kuo A."/>
            <person name="Tritt A."/>
            <person name="Lipzen A."/>
            <person name="Chen C."/>
            <person name="Johnson J."/>
            <person name="Sharma A."/>
            <person name="Barry K."/>
            <person name="Grigoriev I.V."/>
            <person name="Spatafora J.W."/>
        </authorList>
    </citation>
    <scope>NUCLEOTIDE SEQUENCE [LARGE SCALE GENOMIC DNA]</scope>
    <source>
        <strain evidence="1 2">AM-OR11-056</strain>
    </source>
</reference>
<sequence>MILIPSDSTHDYSMESSPVLVAHSQTKSCLPSCPLSSNMFTDHIAPFKLSTASASNSGLYDALIFYCVDLVARGVHEQLVPISREGREELICLFARFVL</sequence>